<gene>
    <name evidence="2" type="ORF">DIT97_24090</name>
</gene>
<dbReference type="SMART" id="SM00860">
    <property type="entry name" value="SMI1_KNR4"/>
    <property type="match status" value="1"/>
</dbReference>
<protein>
    <recommendedName>
        <fullName evidence="1">Knr4/Smi1-like domain-containing protein</fullName>
    </recommendedName>
</protein>
<dbReference type="InterPro" id="IPR018958">
    <property type="entry name" value="Knr4/Smi1-like_dom"/>
</dbReference>
<proteinExistence type="predicted"/>
<reference evidence="2 3" key="1">
    <citation type="journal article" date="2018" name="Nat. Biotechnol.">
        <title>A standardized bacterial taxonomy based on genome phylogeny substantially revises the tree of life.</title>
        <authorList>
            <person name="Parks D.H."/>
            <person name="Chuvochina M."/>
            <person name="Waite D.W."/>
            <person name="Rinke C."/>
            <person name="Skarshewski A."/>
            <person name="Chaumeil P.A."/>
            <person name="Hugenholtz P."/>
        </authorList>
    </citation>
    <scope>NUCLEOTIDE SEQUENCE [LARGE SCALE GENOMIC DNA]</scope>
    <source>
        <strain evidence="2">UBA9375</strain>
    </source>
</reference>
<comment type="caution">
    <text evidence="2">The sequence shown here is derived from an EMBL/GenBank/DDBJ whole genome shotgun (WGS) entry which is preliminary data.</text>
</comment>
<accession>A0A3D3RBH4</accession>
<dbReference type="InterPro" id="IPR051873">
    <property type="entry name" value="KNR4/SMI1_regulator"/>
</dbReference>
<dbReference type="InterPro" id="IPR037883">
    <property type="entry name" value="Knr4/Smi1-like_sf"/>
</dbReference>
<feature type="non-terminal residue" evidence="2">
    <location>
        <position position="262"/>
    </location>
</feature>
<dbReference type="Pfam" id="PF09346">
    <property type="entry name" value="SMI1_KNR4"/>
    <property type="match status" value="1"/>
</dbReference>
<sequence length="262" mass="29574">MIFGFGKSFFIQRKKDRKPASVARSWERIEAWFQTHAPELLSNLHAGASGEEIAAFEAAAEVTLPDPVRESYQIHNGQEEIATGMLIGEPLDTLERIGSGIQYSREYRKEYEESDAYSSLDEESTSYPVDAIRRLYFNPGWIPLGDWDGNCYGVDLDPGPNGVSGQVINFGRDEDHKYVLALSWSHFLEDIADELEAGSLEVRMSETEKGFAESFGRRGHNDQALYRFYREWSLAKLPKAFQNQKPAPRVAVFPGKEITGPL</sequence>
<dbReference type="EMBL" id="DQAY01000144">
    <property type="protein sequence ID" value="HCO25956.1"/>
    <property type="molecule type" value="Genomic_DNA"/>
</dbReference>
<dbReference type="PANTHER" id="PTHR47432">
    <property type="entry name" value="CELL WALL ASSEMBLY REGULATOR SMI1"/>
    <property type="match status" value="1"/>
</dbReference>
<organism evidence="2 3">
    <name type="scientific">Gimesia maris</name>
    <dbReference type="NCBI Taxonomy" id="122"/>
    <lineage>
        <taxon>Bacteria</taxon>
        <taxon>Pseudomonadati</taxon>
        <taxon>Planctomycetota</taxon>
        <taxon>Planctomycetia</taxon>
        <taxon>Planctomycetales</taxon>
        <taxon>Planctomycetaceae</taxon>
        <taxon>Gimesia</taxon>
    </lineage>
</organism>
<dbReference type="GO" id="GO:0043332">
    <property type="term" value="C:mating projection tip"/>
    <property type="evidence" value="ECO:0007669"/>
    <property type="project" value="TreeGrafter"/>
</dbReference>
<name>A0A3D3RBH4_9PLAN</name>
<dbReference type="Gene3D" id="3.40.1580.10">
    <property type="entry name" value="SMI1/KNR4-like"/>
    <property type="match status" value="1"/>
</dbReference>
<evidence type="ECO:0000259" key="1">
    <source>
        <dbReference type="SMART" id="SM00860"/>
    </source>
</evidence>
<evidence type="ECO:0000313" key="3">
    <source>
        <dbReference type="Proteomes" id="UP000263642"/>
    </source>
</evidence>
<dbReference type="AlphaFoldDB" id="A0A3D3RBH4"/>
<dbReference type="SUPFAM" id="SSF160631">
    <property type="entry name" value="SMI1/KNR4-like"/>
    <property type="match status" value="1"/>
</dbReference>
<dbReference type="Proteomes" id="UP000263642">
    <property type="component" value="Unassembled WGS sequence"/>
</dbReference>
<evidence type="ECO:0000313" key="2">
    <source>
        <dbReference type="EMBL" id="HCO25956.1"/>
    </source>
</evidence>
<dbReference type="PANTHER" id="PTHR47432:SF1">
    <property type="entry name" value="CELL WALL ASSEMBLY REGULATOR SMI1"/>
    <property type="match status" value="1"/>
</dbReference>
<feature type="domain" description="Knr4/Smi1-like" evidence="1">
    <location>
        <begin position="47"/>
        <end position="190"/>
    </location>
</feature>